<dbReference type="AlphaFoldDB" id="A0AA38WDZ3"/>
<accession>A0AA38WDZ3</accession>
<dbReference type="Gene3D" id="3.30.160.60">
    <property type="entry name" value="Classic Zinc Finger"/>
    <property type="match status" value="2"/>
</dbReference>
<evidence type="ECO:0000313" key="4">
    <source>
        <dbReference type="Proteomes" id="UP001172457"/>
    </source>
</evidence>
<name>A0AA38WDZ3_9ASTR</name>
<dbReference type="GO" id="GO:0008270">
    <property type="term" value="F:zinc ion binding"/>
    <property type="evidence" value="ECO:0007669"/>
    <property type="project" value="InterPro"/>
</dbReference>
<feature type="region of interest" description="Disordered" evidence="1">
    <location>
        <begin position="185"/>
        <end position="207"/>
    </location>
</feature>
<dbReference type="SUPFAM" id="SSF57667">
    <property type="entry name" value="beta-beta-alpha zinc fingers"/>
    <property type="match status" value="2"/>
</dbReference>
<dbReference type="PANTHER" id="PTHR47487">
    <property type="entry name" value="OS06G0651300 PROTEIN-RELATED"/>
    <property type="match status" value="1"/>
</dbReference>
<dbReference type="InterPro" id="IPR003604">
    <property type="entry name" value="Matrin/U1-like-C_Znf_C2H2"/>
</dbReference>
<feature type="compositionally biased region" description="Basic and acidic residues" evidence="1">
    <location>
        <begin position="250"/>
        <end position="265"/>
    </location>
</feature>
<feature type="domain" description="U1-type" evidence="2">
    <location>
        <begin position="152"/>
        <end position="186"/>
    </location>
</feature>
<dbReference type="EMBL" id="JARYMX010000003">
    <property type="protein sequence ID" value="KAJ9557827.1"/>
    <property type="molecule type" value="Genomic_DNA"/>
</dbReference>
<feature type="domain" description="U1-type" evidence="2">
    <location>
        <begin position="215"/>
        <end position="249"/>
    </location>
</feature>
<feature type="compositionally biased region" description="Basic residues" evidence="1">
    <location>
        <begin position="239"/>
        <end position="249"/>
    </location>
</feature>
<sequence>MNLGRLDTQMQPNQQLVIQEGLWSMEGGCVVIREAIERELEKERIREEILAEELARKRVLEAEVRREISMEMAMYGGRGFPLLGSSPIIHNDRFDPRGSQSATQKPDVEIGGVEVVPFRRLIRSPEGKQKVIHLGEANSATVHEAKGKAEGPKEWSCAVCRISATSEQGLNDHLVGKKHKAKMAKAHDSAEIGMPSKRKKSEEKEAKRCDSKSEANVFWCEMCDVGPCSEIIMEAHRRGKKHMKKLRTGTKRENEKAESGPKTEVADSEWIGRYL</sequence>
<evidence type="ECO:0000313" key="3">
    <source>
        <dbReference type="EMBL" id="KAJ9557827.1"/>
    </source>
</evidence>
<feature type="region of interest" description="Disordered" evidence="1">
    <location>
        <begin position="239"/>
        <end position="275"/>
    </location>
</feature>
<reference evidence="3" key="1">
    <citation type="submission" date="2023-03" db="EMBL/GenBank/DDBJ databases">
        <title>Chromosome-scale reference genome and RAD-based genetic map of yellow starthistle (Centaurea solstitialis) reveal putative structural variation and QTLs associated with invader traits.</title>
        <authorList>
            <person name="Reatini B."/>
            <person name="Cang F.A."/>
            <person name="Jiang Q."/>
            <person name="Mckibben M.T.W."/>
            <person name="Barker M.S."/>
            <person name="Rieseberg L.H."/>
            <person name="Dlugosch K.M."/>
        </authorList>
    </citation>
    <scope>NUCLEOTIDE SEQUENCE</scope>
    <source>
        <strain evidence="3">CAN-66</strain>
        <tissue evidence="3">Leaf</tissue>
    </source>
</reference>
<keyword evidence="4" id="KW-1185">Reference proteome</keyword>
<organism evidence="3 4">
    <name type="scientific">Centaurea solstitialis</name>
    <name type="common">yellow star-thistle</name>
    <dbReference type="NCBI Taxonomy" id="347529"/>
    <lineage>
        <taxon>Eukaryota</taxon>
        <taxon>Viridiplantae</taxon>
        <taxon>Streptophyta</taxon>
        <taxon>Embryophyta</taxon>
        <taxon>Tracheophyta</taxon>
        <taxon>Spermatophyta</taxon>
        <taxon>Magnoliopsida</taxon>
        <taxon>eudicotyledons</taxon>
        <taxon>Gunneridae</taxon>
        <taxon>Pentapetalae</taxon>
        <taxon>asterids</taxon>
        <taxon>campanulids</taxon>
        <taxon>Asterales</taxon>
        <taxon>Asteraceae</taxon>
        <taxon>Carduoideae</taxon>
        <taxon>Cardueae</taxon>
        <taxon>Centaureinae</taxon>
        <taxon>Centaurea</taxon>
    </lineage>
</organism>
<dbReference type="InterPro" id="IPR036236">
    <property type="entry name" value="Znf_C2H2_sf"/>
</dbReference>
<evidence type="ECO:0000259" key="2">
    <source>
        <dbReference type="SMART" id="SM00451"/>
    </source>
</evidence>
<dbReference type="InterPro" id="IPR013087">
    <property type="entry name" value="Znf_C2H2_type"/>
</dbReference>
<gene>
    <name evidence="3" type="ORF">OSB04_012441</name>
</gene>
<protein>
    <recommendedName>
        <fullName evidence="2">U1-type domain-containing protein</fullName>
    </recommendedName>
</protein>
<dbReference type="Pfam" id="PF12874">
    <property type="entry name" value="zf-met"/>
    <property type="match status" value="1"/>
</dbReference>
<proteinExistence type="predicted"/>
<dbReference type="Proteomes" id="UP001172457">
    <property type="component" value="Chromosome 3"/>
</dbReference>
<evidence type="ECO:0000256" key="1">
    <source>
        <dbReference type="SAM" id="MobiDB-lite"/>
    </source>
</evidence>
<dbReference type="SMART" id="SM00451">
    <property type="entry name" value="ZnF_U1"/>
    <property type="match status" value="2"/>
</dbReference>
<dbReference type="GO" id="GO:0003676">
    <property type="term" value="F:nucleic acid binding"/>
    <property type="evidence" value="ECO:0007669"/>
    <property type="project" value="InterPro"/>
</dbReference>
<dbReference type="PANTHER" id="PTHR47487:SF8">
    <property type="entry name" value="OS08G0270900 PROTEIN"/>
    <property type="match status" value="1"/>
</dbReference>
<comment type="caution">
    <text evidence="3">The sequence shown here is derived from an EMBL/GenBank/DDBJ whole genome shotgun (WGS) entry which is preliminary data.</text>
</comment>